<dbReference type="EMBL" id="CP044066">
    <property type="protein sequence ID" value="QET03930.1"/>
    <property type="molecule type" value="Genomic_DNA"/>
</dbReference>
<dbReference type="GO" id="GO:0000155">
    <property type="term" value="F:phosphorelay sensor kinase activity"/>
    <property type="evidence" value="ECO:0007669"/>
    <property type="project" value="InterPro"/>
</dbReference>
<evidence type="ECO:0000259" key="9">
    <source>
        <dbReference type="PROSITE" id="PS50113"/>
    </source>
</evidence>
<dbReference type="Pfam" id="PF08447">
    <property type="entry name" value="PAS_3"/>
    <property type="match status" value="1"/>
</dbReference>
<evidence type="ECO:0000256" key="1">
    <source>
        <dbReference type="ARBA" id="ARBA00000085"/>
    </source>
</evidence>
<evidence type="ECO:0000313" key="10">
    <source>
        <dbReference type="EMBL" id="QET03930.1"/>
    </source>
</evidence>
<dbReference type="InterPro" id="IPR036890">
    <property type="entry name" value="HATPase_C_sf"/>
</dbReference>
<reference evidence="10 11" key="1">
    <citation type="submission" date="2019-09" db="EMBL/GenBank/DDBJ databases">
        <title>FDA dAtabase for Regulatory Grade micrObial Sequences (FDA-ARGOS): Supporting development and validation of Infectious Disease Dx tests.</title>
        <authorList>
            <person name="Sciortino C."/>
            <person name="Tallon L."/>
            <person name="Sadzewicz L."/>
            <person name="Vavikolanu K."/>
            <person name="Mehta A."/>
            <person name="Aluvathingal J."/>
            <person name="Nadendla S."/>
            <person name="Nandy P."/>
            <person name="Geyer C."/>
            <person name="Yan Y."/>
            <person name="Sichtig H."/>
        </authorList>
    </citation>
    <scope>NUCLEOTIDE SEQUENCE [LARGE SCALE GENOMIC DNA]</scope>
    <source>
        <strain evidence="10 11">FDAARGOS_664</strain>
        <plasmid evidence="10 11">unnamed1</plasmid>
    </source>
</reference>
<dbReference type="RefSeq" id="WP_150373995.1">
    <property type="nucleotide sequence ID" value="NZ_CP044066.1"/>
</dbReference>
<feature type="domain" description="Histidine kinase" evidence="6">
    <location>
        <begin position="322"/>
        <end position="540"/>
    </location>
</feature>
<dbReference type="InterPro" id="IPR003661">
    <property type="entry name" value="HisK_dim/P_dom"/>
</dbReference>
<name>A0A5P2H9X9_9BURK</name>
<dbReference type="InterPro" id="IPR011006">
    <property type="entry name" value="CheY-like_superfamily"/>
</dbReference>
<evidence type="ECO:0000313" key="11">
    <source>
        <dbReference type="Proteomes" id="UP000322822"/>
    </source>
</evidence>
<accession>A0A5P2H9X9</accession>
<evidence type="ECO:0000256" key="3">
    <source>
        <dbReference type="ARBA" id="ARBA00022553"/>
    </source>
</evidence>
<evidence type="ECO:0000256" key="4">
    <source>
        <dbReference type="PROSITE-ProRule" id="PRU00169"/>
    </source>
</evidence>
<feature type="domain" description="Response regulatory" evidence="7">
    <location>
        <begin position="566"/>
        <end position="676"/>
    </location>
</feature>
<geneLocation type="plasmid" evidence="10">
    <name>unnamed1</name>
</geneLocation>
<dbReference type="PROSITE" id="PS50113">
    <property type="entry name" value="PAC"/>
    <property type="match status" value="1"/>
</dbReference>
<dbReference type="InterPro" id="IPR036097">
    <property type="entry name" value="HisK_dim/P_sf"/>
</dbReference>
<dbReference type="PANTHER" id="PTHR43065">
    <property type="entry name" value="SENSOR HISTIDINE KINASE"/>
    <property type="match status" value="1"/>
</dbReference>
<dbReference type="InterPro" id="IPR013655">
    <property type="entry name" value="PAS_fold_3"/>
</dbReference>
<dbReference type="Proteomes" id="UP000322822">
    <property type="component" value="Plasmid unnamed1"/>
</dbReference>
<feature type="coiled-coil region" evidence="5">
    <location>
        <begin position="258"/>
        <end position="292"/>
    </location>
</feature>
<keyword evidence="10" id="KW-0614">Plasmid</keyword>
<feature type="modified residue" description="4-aspartylphosphate" evidence="4">
    <location>
        <position position="616"/>
    </location>
</feature>
<dbReference type="InterPro" id="IPR000700">
    <property type="entry name" value="PAS-assoc_C"/>
</dbReference>
<evidence type="ECO:0000256" key="5">
    <source>
        <dbReference type="SAM" id="Coils"/>
    </source>
</evidence>
<dbReference type="PROSITE" id="PS50112">
    <property type="entry name" value="PAS"/>
    <property type="match status" value="1"/>
</dbReference>
<evidence type="ECO:0000259" key="7">
    <source>
        <dbReference type="PROSITE" id="PS50110"/>
    </source>
</evidence>
<comment type="catalytic activity">
    <reaction evidence="1">
        <text>ATP + protein L-histidine = ADP + protein N-phospho-L-histidine.</text>
        <dbReference type="EC" id="2.7.13.3"/>
    </reaction>
</comment>
<dbReference type="EC" id="2.7.13.3" evidence="2"/>
<dbReference type="SMART" id="SM00387">
    <property type="entry name" value="HATPase_c"/>
    <property type="match status" value="1"/>
</dbReference>
<gene>
    <name evidence="10" type="ORF">FOB72_17340</name>
</gene>
<evidence type="ECO:0000256" key="2">
    <source>
        <dbReference type="ARBA" id="ARBA00012438"/>
    </source>
</evidence>
<dbReference type="InterPro" id="IPR001789">
    <property type="entry name" value="Sig_transdc_resp-reg_receiver"/>
</dbReference>
<feature type="domain" description="PAC" evidence="9">
    <location>
        <begin position="218"/>
        <end position="270"/>
    </location>
</feature>
<sequence>MNDCPALILAPVGRDATVAASLLARTQTPCRICVDLQSLAHALDDSICCVVVTEEELLDLREVSAWVSTQPPWSDLPFVVLTRRVADEGNRLGEVARITQSLGNVTFIERPFHPTTFISVIGAAVRARRKQFDARRSLVELHEGEERLRTALTAGRLGSWELNIATQTLTASATCRAIFGRAENEDLTYDDALATTHPEDRERIEAMLKHSIDTGADYTLEHRLILPDGSVRTVDVRARYVGDGMNGSGRFVGVCLDVTEQVAAAERLRRANESLERKVRERTAELETSHRNILEEIRKREQTEEKLRHVQKLELIGQLSGGVAHDFNNLLAAILNNLELARKDASANPKLLRLINGAYQGARRGATLTQRLLAAARQQDLNVAPTSLPKLLRGMEELIARSIGPSIDLRIETANEVPLALADADQIELALLNLVVNSRDAMPRGGRLSIAVDTLTSSGDPELPAGQYVRICVSDEGVGMDATTLAKAGEPFFTTKEVGKGTGLGISMVRGLARQLHGALRLESELGKGTRATLWLPALAMTSESLLEEVARDTGPPSVHAEAVGKILVVDDDTLVATSTTLLLEDVGHEVVVAESGDAALQLLAEGMNIDVLLTDYSMPYMTGLELAEAARLLRPQLPIVLATGYAELPEADSSIIHLRKPFQHDQLISRINLALERARTAGTHRADR</sequence>
<dbReference type="InterPro" id="IPR004358">
    <property type="entry name" value="Sig_transdc_His_kin-like_C"/>
</dbReference>
<dbReference type="Gene3D" id="3.30.450.20">
    <property type="entry name" value="PAS domain"/>
    <property type="match status" value="1"/>
</dbReference>
<dbReference type="InterPro" id="IPR035965">
    <property type="entry name" value="PAS-like_dom_sf"/>
</dbReference>
<dbReference type="Gene3D" id="3.40.50.2300">
    <property type="match status" value="1"/>
</dbReference>
<dbReference type="PRINTS" id="PR00344">
    <property type="entry name" value="BCTRLSENSOR"/>
</dbReference>
<dbReference type="AlphaFoldDB" id="A0A5P2H9X9"/>
<dbReference type="SUPFAM" id="SSF47384">
    <property type="entry name" value="Homodimeric domain of signal transducing histidine kinase"/>
    <property type="match status" value="1"/>
</dbReference>
<dbReference type="SMART" id="SM00388">
    <property type="entry name" value="HisKA"/>
    <property type="match status" value="1"/>
</dbReference>
<organism evidence="10 11">
    <name type="scientific">Cupriavidus pauculus</name>
    <dbReference type="NCBI Taxonomy" id="82633"/>
    <lineage>
        <taxon>Bacteria</taxon>
        <taxon>Pseudomonadati</taxon>
        <taxon>Pseudomonadota</taxon>
        <taxon>Betaproteobacteria</taxon>
        <taxon>Burkholderiales</taxon>
        <taxon>Burkholderiaceae</taxon>
        <taxon>Cupriavidus</taxon>
    </lineage>
</organism>
<dbReference type="SMART" id="SM00448">
    <property type="entry name" value="REC"/>
    <property type="match status" value="1"/>
</dbReference>
<dbReference type="SUPFAM" id="SSF55785">
    <property type="entry name" value="PYP-like sensor domain (PAS domain)"/>
    <property type="match status" value="1"/>
</dbReference>
<dbReference type="CDD" id="cd00130">
    <property type="entry name" value="PAS"/>
    <property type="match status" value="1"/>
</dbReference>
<dbReference type="PROSITE" id="PS50109">
    <property type="entry name" value="HIS_KIN"/>
    <property type="match status" value="1"/>
</dbReference>
<dbReference type="CDD" id="cd00082">
    <property type="entry name" value="HisKA"/>
    <property type="match status" value="1"/>
</dbReference>
<dbReference type="SUPFAM" id="SSF55874">
    <property type="entry name" value="ATPase domain of HSP90 chaperone/DNA topoisomerase II/histidine kinase"/>
    <property type="match status" value="1"/>
</dbReference>
<proteinExistence type="predicted"/>
<dbReference type="InterPro" id="IPR003594">
    <property type="entry name" value="HATPase_dom"/>
</dbReference>
<dbReference type="Pfam" id="PF02518">
    <property type="entry name" value="HATPase_c"/>
    <property type="match status" value="1"/>
</dbReference>
<keyword evidence="5" id="KW-0175">Coiled coil</keyword>
<dbReference type="Gene3D" id="2.10.70.100">
    <property type="match status" value="1"/>
</dbReference>
<dbReference type="OrthoDB" id="5389366at2"/>
<dbReference type="InterPro" id="IPR000014">
    <property type="entry name" value="PAS"/>
</dbReference>
<keyword evidence="3 4" id="KW-0597">Phosphoprotein</keyword>
<dbReference type="SUPFAM" id="SSF52172">
    <property type="entry name" value="CheY-like"/>
    <property type="match status" value="1"/>
</dbReference>
<evidence type="ECO:0000259" key="6">
    <source>
        <dbReference type="PROSITE" id="PS50109"/>
    </source>
</evidence>
<dbReference type="InterPro" id="IPR005467">
    <property type="entry name" value="His_kinase_dom"/>
</dbReference>
<dbReference type="Gene3D" id="1.10.287.130">
    <property type="match status" value="1"/>
</dbReference>
<dbReference type="Gene3D" id="3.30.565.10">
    <property type="entry name" value="Histidine kinase-like ATPase, C-terminal domain"/>
    <property type="match status" value="1"/>
</dbReference>
<evidence type="ECO:0000259" key="8">
    <source>
        <dbReference type="PROSITE" id="PS50112"/>
    </source>
</evidence>
<dbReference type="PANTHER" id="PTHR43065:SF42">
    <property type="entry name" value="TWO-COMPONENT SENSOR PPRA"/>
    <property type="match status" value="1"/>
</dbReference>
<feature type="domain" description="PAS" evidence="8">
    <location>
        <begin position="144"/>
        <end position="215"/>
    </location>
</feature>
<dbReference type="Pfam" id="PF00072">
    <property type="entry name" value="Response_reg"/>
    <property type="match status" value="1"/>
</dbReference>
<dbReference type="PROSITE" id="PS50110">
    <property type="entry name" value="RESPONSE_REGULATORY"/>
    <property type="match status" value="1"/>
</dbReference>
<protein>
    <recommendedName>
        <fullName evidence="2">histidine kinase</fullName>
        <ecNumber evidence="2">2.7.13.3</ecNumber>
    </recommendedName>
</protein>
<dbReference type="NCBIfam" id="TIGR00229">
    <property type="entry name" value="sensory_box"/>
    <property type="match status" value="1"/>
</dbReference>